<sequence length="354" mass="38319">MTPTSPEGMTVDAVDLPAVADWMSAQGLGEGPLHDVATLTGGTQNVMLRFSRAGRSYVLRRGPRHLRPRSNNVILRETKVLAALAGSDVPRPHLIAVCDDPGVLGDAVFYLMEPVDGFNAGEGLPPLHAGNPQVRHQMGLSMADALAKLGAVDHVAVGLADFGKPEGFLERQVPRWLSELESYSQYDGYPGPQIPGIDQVSAWLEQHRPAHWTPGIMHGDYHAANVMFSRTGPEVVAIVDWEMCTIGDPLLDLGWLLATWRQPDGSAVFSHALGGQEGLASTDELFQRYAANTSRDLSHIAWYTVLACFKLGIVIEGTLARACAGQAEKEVGDQLHAATVHLFERALRLIDEQG</sequence>
<evidence type="ECO:0000313" key="3">
    <source>
        <dbReference type="Proteomes" id="UP000217768"/>
    </source>
</evidence>
<dbReference type="Pfam" id="PF01636">
    <property type="entry name" value="APH"/>
    <property type="match status" value="1"/>
</dbReference>
<name>A0A2A3A3Z0_MYCAV</name>
<dbReference type="RefSeq" id="WP_019733432.1">
    <property type="nucleotide sequence ID" value="NZ_JAEKMK010000068.1"/>
</dbReference>
<dbReference type="Gene3D" id="3.90.1200.10">
    <property type="match status" value="1"/>
</dbReference>
<organism evidence="2 3">
    <name type="scientific">Mycobacterium avium</name>
    <dbReference type="NCBI Taxonomy" id="1764"/>
    <lineage>
        <taxon>Bacteria</taxon>
        <taxon>Bacillati</taxon>
        <taxon>Actinomycetota</taxon>
        <taxon>Actinomycetes</taxon>
        <taxon>Mycobacteriales</taxon>
        <taxon>Mycobacteriaceae</taxon>
        <taxon>Mycobacterium</taxon>
        <taxon>Mycobacterium avium complex (MAC)</taxon>
    </lineage>
</organism>
<dbReference type="EMBL" id="NSFD01000002">
    <property type="protein sequence ID" value="PBA28289.1"/>
    <property type="molecule type" value="Genomic_DNA"/>
</dbReference>
<protein>
    <submittedName>
        <fullName evidence="2">Phosphotransferase family protein</fullName>
    </submittedName>
</protein>
<dbReference type="OrthoDB" id="3806873at2"/>
<dbReference type="InterPro" id="IPR041726">
    <property type="entry name" value="ACAD10_11_N"/>
</dbReference>
<proteinExistence type="predicted"/>
<feature type="domain" description="Aminoglycoside phosphotransferase" evidence="1">
    <location>
        <begin position="38"/>
        <end position="274"/>
    </location>
</feature>
<dbReference type="PANTHER" id="PTHR21310:SF40">
    <property type="entry name" value="AMINOGLYCOSIDE PHOSPHOTRANSFERASE DOMAIN-CONTAINING PROTEIN-RELATED"/>
    <property type="match status" value="1"/>
</dbReference>
<reference evidence="2 3" key="1">
    <citation type="submission" date="2017-08" db="EMBL/GenBank/DDBJ databases">
        <title>Phylogenetic analysis of Mycobacterium avium complex whole genomes.</title>
        <authorList>
            <person name="Caverly L.J."/>
            <person name="Spilker T."/>
            <person name="Lipuma J."/>
        </authorList>
    </citation>
    <scope>NUCLEOTIDE SEQUENCE [LARGE SCALE GENOMIC DNA]</scope>
    <source>
        <strain evidence="2 3">FLAC0165</strain>
    </source>
</reference>
<keyword evidence="2" id="KW-0808">Transferase</keyword>
<dbReference type="AlphaFoldDB" id="A0A2A3A3Z0"/>
<dbReference type="Gene3D" id="3.30.200.20">
    <property type="entry name" value="Phosphorylase Kinase, domain 1"/>
    <property type="match status" value="1"/>
</dbReference>
<gene>
    <name evidence="2" type="ORF">CKJ66_01165</name>
</gene>
<dbReference type="CDD" id="cd05154">
    <property type="entry name" value="ACAD10_11_N-like"/>
    <property type="match status" value="1"/>
</dbReference>
<accession>A0A2A3A3Z0</accession>
<dbReference type="PANTHER" id="PTHR21310">
    <property type="entry name" value="AMINOGLYCOSIDE PHOSPHOTRANSFERASE-RELATED-RELATED"/>
    <property type="match status" value="1"/>
</dbReference>
<dbReference type="SUPFAM" id="SSF56112">
    <property type="entry name" value="Protein kinase-like (PK-like)"/>
    <property type="match status" value="1"/>
</dbReference>
<dbReference type="Proteomes" id="UP000217768">
    <property type="component" value="Unassembled WGS sequence"/>
</dbReference>
<dbReference type="InterPro" id="IPR011009">
    <property type="entry name" value="Kinase-like_dom_sf"/>
</dbReference>
<dbReference type="GO" id="GO:0016740">
    <property type="term" value="F:transferase activity"/>
    <property type="evidence" value="ECO:0007669"/>
    <property type="project" value="UniProtKB-KW"/>
</dbReference>
<evidence type="ECO:0000313" key="2">
    <source>
        <dbReference type="EMBL" id="PBA28289.1"/>
    </source>
</evidence>
<evidence type="ECO:0000259" key="1">
    <source>
        <dbReference type="Pfam" id="PF01636"/>
    </source>
</evidence>
<dbReference type="InterPro" id="IPR051678">
    <property type="entry name" value="AGP_Transferase"/>
</dbReference>
<dbReference type="InterPro" id="IPR002575">
    <property type="entry name" value="Aminoglycoside_PTrfase"/>
</dbReference>
<comment type="caution">
    <text evidence="2">The sequence shown here is derived from an EMBL/GenBank/DDBJ whole genome shotgun (WGS) entry which is preliminary data.</text>
</comment>